<dbReference type="InterPro" id="IPR011055">
    <property type="entry name" value="Dup_hybrid_motif"/>
</dbReference>
<evidence type="ECO:0000259" key="1">
    <source>
        <dbReference type="Pfam" id="PF01551"/>
    </source>
</evidence>
<name>A0ABR7ZX86_9CYAN</name>
<dbReference type="RefSeq" id="WP_190402983.1">
    <property type="nucleotide sequence ID" value="NZ_JACJQB010000012.1"/>
</dbReference>
<evidence type="ECO:0000259" key="2">
    <source>
        <dbReference type="Pfam" id="PF11741"/>
    </source>
</evidence>
<dbReference type="InterPro" id="IPR016047">
    <property type="entry name" value="M23ase_b-sheet_dom"/>
</dbReference>
<evidence type="ECO:0000313" key="3">
    <source>
        <dbReference type="EMBL" id="MBD2188120.1"/>
    </source>
</evidence>
<dbReference type="Pfam" id="PF11741">
    <property type="entry name" value="AMIN"/>
    <property type="match status" value="1"/>
</dbReference>
<dbReference type="SUPFAM" id="SSF51261">
    <property type="entry name" value="Duplicated hybrid motif"/>
    <property type="match status" value="1"/>
</dbReference>
<dbReference type="PANTHER" id="PTHR21666">
    <property type="entry name" value="PEPTIDASE-RELATED"/>
    <property type="match status" value="1"/>
</dbReference>
<organism evidence="3 4">
    <name type="scientific">Pseudanabaena mucicola FACHB-723</name>
    <dbReference type="NCBI Taxonomy" id="2692860"/>
    <lineage>
        <taxon>Bacteria</taxon>
        <taxon>Bacillati</taxon>
        <taxon>Cyanobacteriota</taxon>
        <taxon>Cyanophyceae</taxon>
        <taxon>Pseudanabaenales</taxon>
        <taxon>Pseudanabaenaceae</taxon>
        <taxon>Pseudanabaena</taxon>
    </lineage>
</organism>
<dbReference type="EMBL" id="JACJQB010000012">
    <property type="protein sequence ID" value="MBD2188120.1"/>
    <property type="molecule type" value="Genomic_DNA"/>
</dbReference>
<keyword evidence="4" id="KW-1185">Reference proteome</keyword>
<dbReference type="InterPro" id="IPR021731">
    <property type="entry name" value="AMIN_dom"/>
</dbReference>
<gene>
    <name evidence="3" type="ORF">H6F41_08190</name>
</gene>
<feature type="domain" description="AMIN" evidence="2">
    <location>
        <begin position="66"/>
        <end position="152"/>
    </location>
</feature>
<dbReference type="Gene3D" id="2.70.70.10">
    <property type="entry name" value="Glucose Permease (Domain IIA)"/>
    <property type="match status" value="1"/>
</dbReference>
<dbReference type="CDD" id="cd12797">
    <property type="entry name" value="M23_peptidase"/>
    <property type="match status" value="1"/>
</dbReference>
<dbReference type="PANTHER" id="PTHR21666:SF270">
    <property type="entry name" value="MUREIN HYDROLASE ACTIVATOR ENVC"/>
    <property type="match status" value="1"/>
</dbReference>
<dbReference type="InterPro" id="IPR050570">
    <property type="entry name" value="Cell_wall_metabolism_enzyme"/>
</dbReference>
<dbReference type="Proteomes" id="UP000642094">
    <property type="component" value="Unassembled WGS sequence"/>
</dbReference>
<evidence type="ECO:0000313" key="4">
    <source>
        <dbReference type="Proteomes" id="UP000642094"/>
    </source>
</evidence>
<feature type="domain" description="M23ase beta-sheet core" evidence="1">
    <location>
        <begin position="196"/>
        <end position="292"/>
    </location>
</feature>
<dbReference type="Pfam" id="PF01551">
    <property type="entry name" value="Peptidase_M23"/>
    <property type="match status" value="1"/>
</dbReference>
<comment type="caution">
    <text evidence="3">The sequence shown here is derived from an EMBL/GenBank/DDBJ whole genome shotgun (WGS) entry which is preliminary data.</text>
</comment>
<dbReference type="Gene3D" id="2.60.40.3500">
    <property type="match status" value="1"/>
</dbReference>
<sequence>MQKFISYSRNLSRHLLHGSSPRKALNLLNKRLLLLFLCGVASSIAIATPTAQANRLETFVYDLTDSKIEFSLKNDIEPRGTVISNPTRIVIDLPGIVYQGPTVRRRVGKGVQSVRVGQVDANTTRMVVELSPDVTLNPQDLRLKSQKPGQWTMQLPQNIAAIDLNSISTFIMPVSDATISSGFGWRVHPITGERRLHKGVDFAAPTGTPIFAAADGVVTDAGWTDGGYGNIVELRHADGTLTLYAHTNQVYVAKGQMVRQGQPIAEVGTTGRSTGPHLHFEIQPDGKNAVDPIDYLQLRQVTLDLASNSFKD</sequence>
<accession>A0ABR7ZX86</accession>
<reference evidence="3 4" key="1">
    <citation type="journal article" date="2020" name="ISME J.">
        <title>Comparative genomics reveals insights into cyanobacterial evolution and habitat adaptation.</title>
        <authorList>
            <person name="Chen M.Y."/>
            <person name="Teng W.K."/>
            <person name="Zhao L."/>
            <person name="Hu C.X."/>
            <person name="Zhou Y.K."/>
            <person name="Han B.P."/>
            <person name="Song L.R."/>
            <person name="Shu W.S."/>
        </authorList>
    </citation>
    <scope>NUCLEOTIDE SEQUENCE [LARGE SCALE GENOMIC DNA]</scope>
    <source>
        <strain evidence="3 4">FACHB-723</strain>
    </source>
</reference>
<proteinExistence type="predicted"/>
<protein>
    <submittedName>
        <fullName evidence="3">Peptidoglycan DD-metalloendopeptidase family protein</fullName>
    </submittedName>
</protein>